<evidence type="ECO:0000259" key="1">
    <source>
        <dbReference type="Pfam" id="PF26354"/>
    </source>
</evidence>
<dbReference type="InterPro" id="IPR058713">
    <property type="entry name" value="DMF_alpha_dom"/>
</dbReference>
<dbReference type="EMBL" id="JAOCQF010000010">
    <property type="protein sequence ID" value="MCT8331991.1"/>
    <property type="molecule type" value="Genomic_DNA"/>
</dbReference>
<evidence type="ECO:0000313" key="2">
    <source>
        <dbReference type="EMBL" id="MCT8331991.1"/>
    </source>
</evidence>
<name>A0ABT2NSR2_9RHOB</name>
<accession>A0ABT2NSR2</accession>
<gene>
    <name evidence="2" type="ORF">N5I32_20945</name>
</gene>
<dbReference type="Proteomes" id="UP001205601">
    <property type="component" value="Unassembled WGS sequence"/>
</dbReference>
<comment type="caution">
    <text evidence="2">The sequence shown here is derived from an EMBL/GenBank/DDBJ whole genome shotgun (WGS) entry which is preliminary data.</text>
</comment>
<protein>
    <recommendedName>
        <fullName evidence="1">N,N-dimethylformamidase alpha subunit domain-containing protein</fullName>
    </recommendedName>
</protein>
<keyword evidence="3" id="KW-1185">Reference proteome</keyword>
<organism evidence="2 3">
    <name type="scientific">Albidovulum sediminis</name>
    <dbReference type="NCBI Taxonomy" id="3066345"/>
    <lineage>
        <taxon>Bacteria</taxon>
        <taxon>Pseudomonadati</taxon>
        <taxon>Pseudomonadota</taxon>
        <taxon>Alphaproteobacteria</taxon>
        <taxon>Rhodobacterales</taxon>
        <taxon>Paracoccaceae</taxon>
        <taxon>Albidovulum</taxon>
    </lineage>
</organism>
<proteinExistence type="predicted"/>
<reference evidence="3" key="1">
    <citation type="submission" date="2023-07" db="EMBL/GenBank/DDBJ databases">
        <title>Defluviimonas sediminis sp. nov., isolated from mangrove sediment.</title>
        <authorList>
            <person name="Liu L."/>
            <person name="Li J."/>
            <person name="Huang Y."/>
            <person name="Pan J."/>
            <person name="Li M."/>
        </authorList>
    </citation>
    <scope>NUCLEOTIDE SEQUENCE [LARGE SCALE GENOMIC DNA]</scope>
    <source>
        <strain evidence="3">FT324</strain>
    </source>
</reference>
<dbReference type="Pfam" id="PF26354">
    <property type="entry name" value="DMF_alpha"/>
    <property type="match status" value="1"/>
</dbReference>
<feature type="domain" description="N,N-dimethylformamidase alpha subunit" evidence="1">
    <location>
        <begin position="16"/>
        <end position="96"/>
    </location>
</feature>
<dbReference type="RefSeq" id="WP_261497854.1">
    <property type="nucleotide sequence ID" value="NZ_JAOCQF010000010.1"/>
</dbReference>
<evidence type="ECO:0000313" key="3">
    <source>
        <dbReference type="Proteomes" id="UP001205601"/>
    </source>
</evidence>
<sequence length="108" mass="12644">MARYQITEADLPYAREFLAAPIGYHSPCLQRVLNRMRGPDWTFKYVLIVVERYSRWQLGRLPAARGGRVEAVAGVYYDNLLDAERDIFKRRWRDLTGQDLDHQLSTLS</sequence>